<sequence>MRKTATETAPDDTQRRYPPHAVSLEPSDCPWIVFRRTDAGHTFDGNSSAVEVTEIPSFTDNPPPPPSTFLHPTIIPPVWQYTRANHHNIPIWSQNRYKNRYKQQSHESPRPWVSEALVGINWVLLFLVSFSGLWCCRNVSPLLALAACRRRLVPVSYSQLSILRLCDHFWVSTCCGLVIGGNGDGDG</sequence>
<organism evidence="2 3">
    <name type="scientific">Yarrowia lipolytica</name>
    <name type="common">Candida lipolytica</name>
    <dbReference type="NCBI Taxonomy" id="4952"/>
    <lineage>
        <taxon>Eukaryota</taxon>
        <taxon>Fungi</taxon>
        <taxon>Dikarya</taxon>
        <taxon>Ascomycota</taxon>
        <taxon>Saccharomycotina</taxon>
        <taxon>Dipodascomycetes</taxon>
        <taxon>Dipodascales</taxon>
        <taxon>Dipodascales incertae sedis</taxon>
        <taxon>Yarrowia</taxon>
    </lineage>
</organism>
<reference evidence="2 3" key="1">
    <citation type="journal article" date="2016" name="PLoS ONE">
        <title>Sequence Assembly of Yarrowia lipolytica Strain W29/CLIB89 Shows Transposable Element Diversity.</title>
        <authorList>
            <person name="Magnan C."/>
            <person name="Yu J."/>
            <person name="Chang I."/>
            <person name="Jahn E."/>
            <person name="Kanomata Y."/>
            <person name="Wu J."/>
            <person name="Zeller M."/>
            <person name="Oakes M."/>
            <person name="Baldi P."/>
            <person name="Sandmeyer S."/>
        </authorList>
    </citation>
    <scope>NUCLEOTIDE SEQUENCE [LARGE SCALE GENOMIC DNA]</scope>
    <source>
        <strain evidence="3">CLIB89(W29)</strain>
    </source>
</reference>
<feature type="region of interest" description="Disordered" evidence="1">
    <location>
        <begin position="1"/>
        <end position="22"/>
    </location>
</feature>
<dbReference type="AlphaFoldDB" id="A0A1D8NIX7"/>
<dbReference type="RefSeq" id="XP_068139150.1">
    <property type="nucleotide sequence ID" value="XM_068283049.1"/>
</dbReference>
<evidence type="ECO:0000256" key="1">
    <source>
        <dbReference type="SAM" id="MobiDB-lite"/>
    </source>
</evidence>
<gene>
    <name evidence="2" type="ORF">YALI1_E21779g</name>
</gene>
<dbReference type="Proteomes" id="UP000182444">
    <property type="component" value="Chromosome 1E"/>
</dbReference>
<accession>A0A1D8NIX7</accession>
<evidence type="ECO:0000313" key="3">
    <source>
        <dbReference type="Proteomes" id="UP000182444"/>
    </source>
</evidence>
<protein>
    <submittedName>
        <fullName evidence="2">Uncharacterized protein</fullName>
    </submittedName>
</protein>
<dbReference type="VEuPathDB" id="FungiDB:YALI1_E21779g"/>
<evidence type="ECO:0000313" key="2">
    <source>
        <dbReference type="EMBL" id="AOW05594.1"/>
    </source>
</evidence>
<name>A0A1D8NIX7_YARLL</name>
<dbReference type="GeneID" id="94583654"/>
<dbReference type="EMBL" id="CP017557">
    <property type="protein sequence ID" value="AOW05594.1"/>
    <property type="molecule type" value="Genomic_DNA"/>
</dbReference>
<proteinExistence type="predicted"/>